<name>A0A6N3F192_9FIRM</name>
<dbReference type="InterPro" id="IPR015422">
    <property type="entry name" value="PyrdxlP-dep_Trfase_small"/>
</dbReference>
<dbReference type="NCBIfam" id="TIGR04350">
    <property type="entry name" value="C_S_lyase_PatB"/>
    <property type="match status" value="1"/>
</dbReference>
<dbReference type="GO" id="GO:0047804">
    <property type="term" value="F:cysteine-S-conjugate beta-lyase activity"/>
    <property type="evidence" value="ECO:0007669"/>
    <property type="project" value="UniProtKB-EC"/>
</dbReference>
<sequence>MSQTMTKEEFLSRYALDRRGSNSVKWDGLKQRFRTDDVIPMWVADMDFKAPETVIDALTERVKHGAFGYSLISPTYHQTFIDWLTRHHGYTPKKNWLRFTSGTITTLFWILHAFTKPKDNILILSPVYYPFYSTPQDTGRTPICSELQQDETGRYYIDFDDVEAKIKEHNIKVFILCNPHNPVSRIWSEEEMVKLFTLCEENNILIVSDEIHEDFIFGPDPFIPALAVQDGRFKDSIITITSASKTFNLASLPVAHTIIPNEAHRKQFDAYVATIDHTQLPVLDLLATETAYQTGDAWLTGLLAVIKDNYDILKNTLLEAAPKLVFTPLEATYLAWVDFKAYVAPEELDNFMIKQCRVGVNTSPNFAPATPGFVRFNLAAHPDTVREAANRIIKGLQSINQI</sequence>
<evidence type="ECO:0000256" key="4">
    <source>
        <dbReference type="ARBA" id="ARBA00023239"/>
    </source>
</evidence>
<evidence type="ECO:0000256" key="1">
    <source>
        <dbReference type="ARBA" id="ARBA00001933"/>
    </source>
</evidence>
<evidence type="ECO:0000256" key="5">
    <source>
        <dbReference type="ARBA" id="ARBA00037974"/>
    </source>
</evidence>
<comment type="similarity">
    <text evidence="5">Belongs to the class-II pyridoxal-phosphate-dependent aminotransferase family. MalY/PatB cystathionine beta-lyase subfamily.</text>
</comment>
<organism evidence="7">
    <name type="scientific">Veillonella ratti</name>
    <dbReference type="NCBI Taxonomy" id="103892"/>
    <lineage>
        <taxon>Bacteria</taxon>
        <taxon>Bacillati</taxon>
        <taxon>Bacillota</taxon>
        <taxon>Negativicutes</taxon>
        <taxon>Veillonellales</taxon>
        <taxon>Veillonellaceae</taxon>
        <taxon>Veillonella</taxon>
    </lineage>
</organism>
<dbReference type="PANTHER" id="PTHR43525:SF1">
    <property type="entry name" value="PROTEIN MALY"/>
    <property type="match status" value="1"/>
</dbReference>
<dbReference type="Pfam" id="PF00155">
    <property type="entry name" value="Aminotran_1_2"/>
    <property type="match status" value="1"/>
</dbReference>
<dbReference type="CDD" id="cd00609">
    <property type="entry name" value="AAT_like"/>
    <property type="match status" value="1"/>
</dbReference>
<dbReference type="RefSeq" id="WP_156705645.1">
    <property type="nucleotide sequence ID" value="NZ_CACRUX010000093.1"/>
</dbReference>
<feature type="domain" description="Aminotransferase class I/classII large" evidence="6">
    <location>
        <begin position="39"/>
        <end position="392"/>
    </location>
</feature>
<dbReference type="EMBL" id="CACRUX010000093">
    <property type="protein sequence ID" value="VYU45800.1"/>
    <property type="molecule type" value="Genomic_DNA"/>
</dbReference>
<dbReference type="Gene3D" id="3.40.640.10">
    <property type="entry name" value="Type I PLP-dependent aspartate aminotransferase-like (Major domain)"/>
    <property type="match status" value="1"/>
</dbReference>
<dbReference type="GO" id="GO:0030170">
    <property type="term" value="F:pyridoxal phosphate binding"/>
    <property type="evidence" value="ECO:0007669"/>
    <property type="project" value="InterPro"/>
</dbReference>
<dbReference type="InterPro" id="IPR015421">
    <property type="entry name" value="PyrdxlP-dep_Trfase_major"/>
</dbReference>
<keyword evidence="4 7" id="KW-0456">Lyase</keyword>
<dbReference type="InterPro" id="IPR051798">
    <property type="entry name" value="Class-II_PLP-Dep_Aminotrans"/>
</dbReference>
<dbReference type="EC" id="4.4.1.13" evidence="2"/>
<evidence type="ECO:0000313" key="7">
    <source>
        <dbReference type="EMBL" id="VYU45800.1"/>
    </source>
</evidence>
<comment type="cofactor">
    <cofactor evidence="1">
        <name>pyridoxal 5'-phosphate</name>
        <dbReference type="ChEBI" id="CHEBI:597326"/>
    </cofactor>
</comment>
<dbReference type="PANTHER" id="PTHR43525">
    <property type="entry name" value="PROTEIN MALY"/>
    <property type="match status" value="1"/>
</dbReference>
<dbReference type="InterPro" id="IPR027619">
    <property type="entry name" value="C-S_lyase_PatB-like"/>
</dbReference>
<evidence type="ECO:0000259" key="6">
    <source>
        <dbReference type="Pfam" id="PF00155"/>
    </source>
</evidence>
<dbReference type="AlphaFoldDB" id="A0A6N3F192"/>
<evidence type="ECO:0000256" key="3">
    <source>
        <dbReference type="ARBA" id="ARBA00022898"/>
    </source>
</evidence>
<gene>
    <name evidence="7" type="primary">patB</name>
    <name evidence="7" type="ORF">VRLFYP33_02118</name>
</gene>
<dbReference type="SUPFAM" id="SSF53383">
    <property type="entry name" value="PLP-dependent transferases"/>
    <property type="match status" value="1"/>
</dbReference>
<dbReference type="InterPro" id="IPR015424">
    <property type="entry name" value="PyrdxlP-dep_Trfase"/>
</dbReference>
<evidence type="ECO:0000256" key="2">
    <source>
        <dbReference type="ARBA" id="ARBA00012224"/>
    </source>
</evidence>
<reference evidence="7" key="1">
    <citation type="submission" date="2019-11" db="EMBL/GenBank/DDBJ databases">
        <authorList>
            <person name="Feng L."/>
        </authorList>
    </citation>
    <scope>NUCLEOTIDE SEQUENCE</scope>
    <source>
        <strain evidence="7">VrattiLFYP33</strain>
    </source>
</reference>
<dbReference type="InterPro" id="IPR004839">
    <property type="entry name" value="Aminotransferase_I/II_large"/>
</dbReference>
<proteinExistence type="inferred from homology"/>
<accession>A0A6N3F192</accession>
<protein>
    <recommendedName>
        <fullName evidence="2">cysteine-S-conjugate beta-lyase</fullName>
        <ecNumber evidence="2">4.4.1.13</ecNumber>
    </recommendedName>
</protein>
<keyword evidence="3" id="KW-0663">Pyridoxal phosphate</keyword>
<dbReference type="Gene3D" id="3.90.1150.10">
    <property type="entry name" value="Aspartate Aminotransferase, domain 1"/>
    <property type="match status" value="1"/>
</dbReference>